<keyword evidence="5" id="KW-0862">Zinc</keyword>
<evidence type="ECO:0000313" key="11">
    <source>
        <dbReference type="Proteomes" id="UP001286313"/>
    </source>
</evidence>
<dbReference type="EMBL" id="JAWQEG010002397">
    <property type="protein sequence ID" value="KAK3872253.1"/>
    <property type="molecule type" value="Genomic_DNA"/>
</dbReference>
<dbReference type="GO" id="GO:0008270">
    <property type="term" value="F:zinc ion binding"/>
    <property type="evidence" value="ECO:0007669"/>
    <property type="project" value="UniProtKB-KW"/>
</dbReference>
<evidence type="ECO:0000256" key="6">
    <source>
        <dbReference type="ARBA" id="ARBA00023242"/>
    </source>
</evidence>
<dbReference type="SUPFAM" id="SSF57667">
    <property type="entry name" value="beta-beta-alpha zinc fingers"/>
    <property type="match status" value="1"/>
</dbReference>
<dbReference type="PANTHER" id="PTHR16515:SF66">
    <property type="entry name" value="C2H2-TYPE DOMAIN-CONTAINING PROTEIN"/>
    <property type="match status" value="1"/>
</dbReference>
<evidence type="ECO:0000256" key="7">
    <source>
        <dbReference type="PROSITE-ProRule" id="PRU00042"/>
    </source>
</evidence>
<evidence type="ECO:0000256" key="3">
    <source>
        <dbReference type="ARBA" id="ARBA00022737"/>
    </source>
</evidence>
<feature type="compositionally biased region" description="Polar residues" evidence="8">
    <location>
        <begin position="275"/>
        <end position="312"/>
    </location>
</feature>
<evidence type="ECO:0000259" key="9">
    <source>
        <dbReference type="PROSITE" id="PS50157"/>
    </source>
</evidence>
<feature type="domain" description="C2H2-type" evidence="9">
    <location>
        <begin position="1532"/>
        <end position="1560"/>
    </location>
</feature>
<feature type="compositionally biased region" description="Acidic residues" evidence="8">
    <location>
        <begin position="759"/>
        <end position="769"/>
    </location>
</feature>
<dbReference type="Pfam" id="PF00096">
    <property type="entry name" value="zf-C2H2"/>
    <property type="match status" value="1"/>
</dbReference>
<keyword evidence="4 7" id="KW-0863">Zinc-finger</keyword>
<feature type="region of interest" description="Disordered" evidence="8">
    <location>
        <begin position="1014"/>
        <end position="1047"/>
    </location>
</feature>
<comment type="subcellular location">
    <subcellularLocation>
        <location evidence="1">Nucleus</location>
    </subcellularLocation>
</comment>
<dbReference type="Gene3D" id="3.30.160.60">
    <property type="entry name" value="Classic Zinc Finger"/>
    <property type="match status" value="2"/>
</dbReference>
<gene>
    <name evidence="10" type="ORF">Pcinc_022659</name>
</gene>
<evidence type="ECO:0000256" key="4">
    <source>
        <dbReference type="ARBA" id="ARBA00022771"/>
    </source>
</evidence>
<accession>A0AAE1FHB2</accession>
<feature type="region of interest" description="Disordered" evidence="8">
    <location>
        <begin position="1"/>
        <end position="151"/>
    </location>
</feature>
<dbReference type="GO" id="GO:0005634">
    <property type="term" value="C:nucleus"/>
    <property type="evidence" value="ECO:0007669"/>
    <property type="project" value="UniProtKB-SubCell"/>
</dbReference>
<evidence type="ECO:0000256" key="1">
    <source>
        <dbReference type="ARBA" id="ARBA00004123"/>
    </source>
</evidence>
<protein>
    <recommendedName>
        <fullName evidence="9">C2H2-type domain-containing protein</fullName>
    </recommendedName>
</protein>
<reference evidence="10" key="1">
    <citation type="submission" date="2023-10" db="EMBL/GenBank/DDBJ databases">
        <title>Genome assemblies of two species of porcelain crab, Petrolisthes cinctipes and Petrolisthes manimaculis (Anomura: Porcellanidae).</title>
        <authorList>
            <person name="Angst P."/>
        </authorList>
    </citation>
    <scope>NUCLEOTIDE SEQUENCE</scope>
    <source>
        <strain evidence="10">PB745_01</strain>
        <tissue evidence="10">Gill</tissue>
    </source>
</reference>
<name>A0AAE1FHB2_PETCI</name>
<sequence>MKYKGGDSSSSGVGKSRSVGSSSAANTRLLRDDKTRHAKIEKNDGGALRRSSRRATIERRVWAVPKKSTKATTGTTATKDKIPYKPPKREKEKREPEKPQNKTNLKSKASQGIKRGPITVEEAGNARRKVKKKEGAKDVHHSVESSTPVATAKKINAKVTSKQAMNTQNHDCEDVSKNLLSLENKSSISNSFTNENESKCDVNLRTDNSCSKSILHKKESQNSDAEVSLNEDDEIDCDRRLEESLYTGEVCLNTAVIEEVVPDYDVSSFPLSDSTEDCSVSSDKGSLVNSSVNENDYTDKQSNSLDSDSNVALKNKNKKGPTTIKVTEDTNTFDGPTTEDLSLEKESCINQEKVSDCNENTSGEVLTSTKSVDLEDINIEPDVSEKLQSEIGKELTMNSSYQNTRSKKHKMKINMKVKPTKEFVTNQELDETGSGTIVNIVEKVSVPHSTIKASTRTEKGDAMGEASGTVLVDKSGIGETIRADEVDGQEDHVETMVPRTDEVDLGVTMEATVTDDDDVGRTIDGLESLEMKSNSSGSGETMETMGNRVDKAGEFMLGETTSGTVVEKEVDGQSRKSKEAVMVRAKKNSGIDEPVRAVIMKDDDVDGGGKTMEPIVMKVGSDGGGESVVKNAGSGGDESGRIGEPMQMMVMEAGSGGGGSSGSGVLGAMTMEEGNSQEDHVSLSVALAQLVDDGDCDLTEGSETVTIHSALPGIQAEEKSAQEIISLDVNGSTKESMMCKPLTISTDDDEDDDDVEGELVIKEEDDGEEGEARSEFDTDEEEELSRPESKRENKPDALASSKEVPDLSKPPDTKKETERMVTSPTPPPTKPKKQIPPLIKISSKPPAIKTPLKCPECPMQFCTVRSLLWHFGTHGARSRDNCLPPILLQDLIVPWDKPTMSLFLSQPSESDKSSDKVVNISENLQSLPVISGDKTKVKVDMIGKQDIITATPIIRTDDYLGTNGDVILKVPIPRLKPKVMPVTKKDKFVSILPKRATAGDGPPSLTPGPTHLASIKPTNSPTPKITIHPQGNRIGDITTPKQSKSVPKITIRGDSSEHQVQIKPIIPASSSPPAVQIQPLISSSQSAVQIQPLISSQSAIQIQPLVSSPSAIQIQPLVSPSQSAIQIQPIVSSSQSAIQIQPIVSSSQSAIQIQPLVSSTPSSIQVQPVLSSSKSSPAPGHIALIPMDNLATVGQNFTTKTSRPKLGNAPLRMISPSSLPGKTAAAAATSPVDGIIEKDGLVMINSNLALRIVSSLPCTTLDTGTSTTNTTTIRPIASHLTNNLTILPQVEGSKLSNSKRELTKNPDILTIVPQVDPSRKLSLLKPAAAGVPPITSVQTPIIPKSTSSSSSSSSPPVVKFFLLQPNEVKSRENTVKISIASDPTNKLNGLEIPISYPNGNEKVNYDDSLMCEEVISDDDFDDEDEGMVIDDEEREGEEDVMDPLSLCAVTMEDENIDGANNGTQSEGTSENASTTLTDKVEIKVKTKGKNHQGVDIVKYEARRYVCCYCNRRFGWSTDLKRHVILHTGEKPFECKVCPTAFTRKFLLQNHMKRMHPDKCKMSDLWP</sequence>
<feature type="compositionally biased region" description="Basic and acidic residues" evidence="8">
    <location>
        <begin position="29"/>
        <end position="44"/>
    </location>
</feature>
<feature type="region of interest" description="Disordered" evidence="8">
    <location>
        <begin position="759"/>
        <end position="837"/>
    </location>
</feature>
<dbReference type="Proteomes" id="UP001286313">
    <property type="component" value="Unassembled WGS sequence"/>
</dbReference>
<feature type="compositionally biased region" description="Basic and acidic residues" evidence="8">
    <location>
        <begin position="133"/>
        <end position="143"/>
    </location>
</feature>
<evidence type="ECO:0000256" key="8">
    <source>
        <dbReference type="SAM" id="MobiDB-lite"/>
    </source>
</evidence>
<comment type="caution">
    <text evidence="10">The sequence shown here is derived from an EMBL/GenBank/DDBJ whole genome shotgun (WGS) entry which is preliminary data.</text>
</comment>
<dbReference type="InterPro" id="IPR013087">
    <property type="entry name" value="Znf_C2H2_type"/>
</dbReference>
<dbReference type="PROSITE" id="PS50157">
    <property type="entry name" value="ZINC_FINGER_C2H2_2"/>
    <property type="match status" value="2"/>
</dbReference>
<keyword evidence="11" id="KW-1185">Reference proteome</keyword>
<feature type="compositionally biased region" description="Low complexity" evidence="8">
    <location>
        <begin position="1"/>
        <end position="23"/>
    </location>
</feature>
<feature type="compositionally biased region" description="Polar residues" evidence="8">
    <location>
        <begin position="101"/>
        <end position="110"/>
    </location>
</feature>
<feature type="compositionally biased region" description="Basic and acidic residues" evidence="8">
    <location>
        <begin position="78"/>
        <end position="100"/>
    </location>
</feature>
<evidence type="ECO:0000256" key="2">
    <source>
        <dbReference type="ARBA" id="ARBA00022723"/>
    </source>
</evidence>
<dbReference type="InterPro" id="IPR036236">
    <property type="entry name" value="Znf_C2H2_sf"/>
</dbReference>
<keyword evidence="6" id="KW-0539">Nucleus</keyword>
<organism evidence="10 11">
    <name type="scientific">Petrolisthes cinctipes</name>
    <name type="common">Flat porcelain crab</name>
    <dbReference type="NCBI Taxonomy" id="88211"/>
    <lineage>
        <taxon>Eukaryota</taxon>
        <taxon>Metazoa</taxon>
        <taxon>Ecdysozoa</taxon>
        <taxon>Arthropoda</taxon>
        <taxon>Crustacea</taxon>
        <taxon>Multicrustacea</taxon>
        <taxon>Malacostraca</taxon>
        <taxon>Eumalacostraca</taxon>
        <taxon>Eucarida</taxon>
        <taxon>Decapoda</taxon>
        <taxon>Pleocyemata</taxon>
        <taxon>Anomura</taxon>
        <taxon>Galatheoidea</taxon>
        <taxon>Porcellanidae</taxon>
        <taxon>Petrolisthes</taxon>
    </lineage>
</organism>
<dbReference type="SMART" id="SM00355">
    <property type="entry name" value="ZnF_C2H2"/>
    <property type="match status" value="3"/>
</dbReference>
<dbReference type="PROSITE" id="PS00028">
    <property type="entry name" value="ZINC_FINGER_C2H2_1"/>
    <property type="match status" value="3"/>
</dbReference>
<dbReference type="GO" id="GO:0010468">
    <property type="term" value="P:regulation of gene expression"/>
    <property type="evidence" value="ECO:0007669"/>
    <property type="project" value="TreeGrafter"/>
</dbReference>
<keyword evidence="3" id="KW-0677">Repeat</keyword>
<feature type="compositionally biased region" description="Basic and acidic residues" evidence="8">
    <location>
        <begin position="784"/>
        <end position="795"/>
    </location>
</feature>
<feature type="domain" description="C2H2-type" evidence="9">
    <location>
        <begin position="1504"/>
        <end position="1531"/>
    </location>
</feature>
<dbReference type="FunFam" id="3.30.160.60:FF:000446">
    <property type="entry name" value="Zinc finger protein"/>
    <property type="match status" value="1"/>
</dbReference>
<proteinExistence type="predicted"/>
<keyword evidence="2" id="KW-0479">Metal-binding</keyword>
<evidence type="ECO:0000256" key="5">
    <source>
        <dbReference type="ARBA" id="ARBA00022833"/>
    </source>
</evidence>
<feature type="compositionally biased region" description="Basic and acidic residues" evidence="8">
    <location>
        <begin position="803"/>
        <end position="819"/>
    </location>
</feature>
<evidence type="ECO:0000313" key="10">
    <source>
        <dbReference type="EMBL" id="KAK3872253.1"/>
    </source>
</evidence>
<feature type="region of interest" description="Disordered" evidence="8">
    <location>
        <begin position="618"/>
        <end position="640"/>
    </location>
</feature>
<dbReference type="InterPro" id="IPR050331">
    <property type="entry name" value="Zinc_finger"/>
</dbReference>
<feature type="region of interest" description="Disordered" evidence="8">
    <location>
        <begin position="275"/>
        <end position="338"/>
    </location>
</feature>
<dbReference type="PANTHER" id="PTHR16515">
    <property type="entry name" value="PR DOMAIN ZINC FINGER PROTEIN"/>
    <property type="match status" value="1"/>
</dbReference>